<feature type="compositionally biased region" description="Basic residues" evidence="1">
    <location>
        <begin position="10"/>
        <end position="32"/>
    </location>
</feature>
<dbReference type="InterPro" id="IPR007218">
    <property type="entry name" value="DNA_pol_delta_4"/>
</dbReference>
<dbReference type="PANTHER" id="PTHR14303">
    <property type="entry name" value="DNA POLYMERASE DELTA SUBUNIT 4"/>
    <property type="match status" value="1"/>
</dbReference>
<dbReference type="GO" id="GO:0000731">
    <property type="term" value="P:DNA synthesis involved in DNA repair"/>
    <property type="evidence" value="ECO:0007669"/>
    <property type="project" value="InterPro"/>
</dbReference>
<dbReference type="PANTHER" id="PTHR14303:SF0">
    <property type="entry name" value="DNA POLYMERASE DELTA SUBUNIT 4"/>
    <property type="match status" value="1"/>
</dbReference>
<protein>
    <submittedName>
        <fullName evidence="2">DNA polymerase delta subunit</fullName>
    </submittedName>
</protein>
<dbReference type="EMBL" id="JACGWL010000016">
    <property type="protein sequence ID" value="KAK4384728.1"/>
    <property type="molecule type" value="Genomic_DNA"/>
</dbReference>
<sequence length="157" mass="17273">MASSDMKGFFRQKKKLGISKPKSSKKSPKPKHSASCGSHLVQPPALVSHGSLDLQDEYDDKEEVLRQFDMNMAYGPCLGMSRLDRWERANALGLHPPKEVENLLRAGKPLILLYVLGWVVNAIMSGGVKDRFRTCSALHIFVPTPCAADALLCHSVG</sequence>
<reference evidence="2" key="1">
    <citation type="submission" date="2020-06" db="EMBL/GenBank/DDBJ databases">
        <authorList>
            <person name="Li T."/>
            <person name="Hu X."/>
            <person name="Zhang T."/>
            <person name="Song X."/>
            <person name="Zhang H."/>
            <person name="Dai N."/>
            <person name="Sheng W."/>
            <person name="Hou X."/>
            <person name="Wei L."/>
        </authorList>
    </citation>
    <scope>NUCLEOTIDE SEQUENCE</scope>
    <source>
        <strain evidence="2">K16</strain>
        <tissue evidence="2">Leaf</tissue>
    </source>
</reference>
<dbReference type="GO" id="GO:0003887">
    <property type="term" value="F:DNA-directed DNA polymerase activity"/>
    <property type="evidence" value="ECO:0007669"/>
    <property type="project" value="TreeGrafter"/>
</dbReference>
<accession>A0AAE1VZB1</accession>
<dbReference type="Proteomes" id="UP001289374">
    <property type="component" value="Unassembled WGS sequence"/>
</dbReference>
<comment type="caution">
    <text evidence="2">The sequence shown here is derived from an EMBL/GenBank/DDBJ whole genome shotgun (WGS) entry which is preliminary data.</text>
</comment>
<dbReference type="Pfam" id="PF04081">
    <property type="entry name" value="DNA_pol_delta_4"/>
    <property type="match status" value="1"/>
</dbReference>
<evidence type="ECO:0000256" key="1">
    <source>
        <dbReference type="SAM" id="MobiDB-lite"/>
    </source>
</evidence>
<feature type="region of interest" description="Disordered" evidence="1">
    <location>
        <begin position="1"/>
        <end position="39"/>
    </location>
</feature>
<evidence type="ECO:0000313" key="2">
    <source>
        <dbReference type="EMBL" id="KAK4384728.1"/>
    </source>
</evidence>
<reference evidence="2" key="2">
    <citation type="journal article" date="2024" name="Plant">
        <title>Genomic evolution and insights into agronomic trait innovations of Sesamum species.</title>
        <authorList>
            <person name="Miao H."/>
            <person name="Wang L."/>
            <person name="Qu L."/>
            <person name="Liu H."/>
            <person name="Sun Y."/>
            <person name="Le M."/>
            <person name="Wang Q."/>
            <person name="Wei S."/>
            <person name="Zheng Y."/>
            <person name="Lin W."/>
            <person name="Duan Y."/>
            <person name="Cao H."/>
            <person name="Xiong S."/>
            <person name="Wang X."/>
            <person name="Wei L."/>
            <person name="Li C."/>
            <person name="Ma Q."/>
            <person name="Ju M."/>
            <person name="Zhao R."/>
            <person name="Li G."/>
            <person name="Mu C."/>
            <person name="Tian Q."/>
            <person name="Mei H."/>
            <person name="Zhang T."/>
            <person name="Gao T."/>
            <person name="Zhang H."/>
        </authorList>
    </citation>
    <scope>NUCLEOTIDE SEQUENCE</scope>
    <source>
        <strain evidence="2">K16</strain>
    </source>
</reference>
<name>A0AAE1VZB1_9LAMI</name>
<dbReference type="GO" id="GO:0043625">
    <property type="term" value="C:delta DNA polymerase complex"/>
    <property type="evidence" value="ECO:0007669"/>
    <property type="project" value="TreeGrafter"/>
</dbReference>
<evidence type="ECO:0000313" key="3">
    <source>
        <dbReference type="Proteomes" id="UP001289374"/>
    </source>
</evidence>
<dbReference type="AlphaFoldDB" id="A0AAE1VZB1"/>
<gene>
    <name evidence="2" type="ORF">Sango_2596800</name>
</gene>
<dbReference type="GO" id="GO:0006261">
    <property type="term" value="P:DNA-templated DNA replication"/>
    <property type="evidence" value="ECO:0007669"/>
    <property type="project" value="TreeGrafter"/>
</dbReference>
<organism evidence="2 3">
    <name type="scientific">Sesamum angolense</name>
    <dbReference type="NCBI Taxonomy" id="2727404"/>
    <lineage>
        <taxon>Eukaryota</taxon>
        <taxon>Viridiplantae</taxon>
        <taxon>Streptophyta</taxon>
        <taxon>Embryophyta</taxon>
        <taxon>Tracheophyta</taxon>
        <taxon>Spermatophyta</taxon>
        <taxon>Magnoliopsida</taxon>
        <taxon>eudicotyledons</taxon>
        <taxon>Gunneridae</taxon>
        <taxon>Pentapetalae</taxon>
        <taxon>asterids</taxon>
        <taxon>lamiids</taxon>
        <taxon>Lamiales</taxon>
        <taxon>Pedaliaceae</taxon>
        <taxon>Sesamum</taxon>
    </lineage>
</organism>
<keyword evidence="3" id="KW-1185">Reference proteome</keyword>
<proteinExistence type="predicted"/>